<dbReference type="STRING" id="28743.ENSCVAP00000000995"/>
<dbReference type="Ensembl" id="ENSCVAT00000014141.1">
    <property type="protein sequence ID" value="ENSCVAP00000000995.1"/>
    <property type="gene ID" value="ENSCVAG00000001953.1"/>
</dbReference>
<dbReference type="OMA" id="CCLQMML"/>
<dbReference type="InterPro" id="IPR009079">
    <property type="entry name" value="4_helix_cytokine-like_core"/>
</dbReference>
<name>A0A3Q2FDB4_CYPVA</name>
<proteinExistence type="predicted"/>
<accession>A0A3Q2FDB4</accession>
<dbReference type="Proteomes" id="UP000265020">
    <property type="component" value="Unassembled WGS sequence"/>
</dbReference>
<sequence length="175" mass="19989">MTPSSFLLFLLQLCCLQMMLVSIPTCMLPGNVVKNTYNKLHSLVGSWIPGWGSLIVIGSLQCQEWTSLVLYECLREAGNIFAEYDLPEGKDGFMWSGRNFDNYLMLQERLVVDHQCLNSTKASRALSPYFSNITAAVQQQDDSACGWEILRSDLLRVLRRVLHKDRLCLNWTRAH</sequence>
<dbReference type="Gene3D" id="1.20.1250.10">
    <property type="match status" value="1"/>
</dbReference>
<dbReference type="GeneTree" id="ENSGT00940000176891"/>
<evidence type="ECO:0000256" key="1">
    <source>
        <dbReference type="SAM" id="SignalP"/>
    </source>
</evidence>
<dbReference type="SUPFAM" id="SSF47266">
    <property type="entry name" value="4-helical cytokines"/>
    <property type="match status" value="1"/>
</dbReference>
<keyword evidence="3" id="KW-1185">Reference proteome</keyword>
<reference evidence="2" key="1">
    <citation type="submission" date="2025-08" db="UniProtKB">
        <authorList>
            <consortium name="Ensembl"/>
        </authorList>
    </citation>
    <scope>IDENTIFICATION</scope>
</reference>
<keyword evidence="1" id="KW-0732">Signal</keyword>
<organism evidence="2 3">
    <name type="scientific">Cyprinodon variegatus</name>
    <name type="common">Sheepshead minnow</name>
    <dbReference type="NCBI Taxonomy" id="28743"/>
    <lineage>
        <taxon>Eukaryota</taxon>
        <taxon>Metazoa</taxon>
        <taxon>Chordata</taxon>
        <taxon>Craniata</taxon>
        <taxon>Vertebrata</taxon>
        <taxon>Euteleostomi</taxon>
        <taxon>Actinopterygii</taxon>
        <taxon>Neopterygii</taxon>
        <taxon>Teleostei</taxon>
        <taxon>Neoteleostei</taxon>
        <taxon>Acanthomorphata</taxon>
        <taxon>Ovalentaria</taxon>
        <taxon>Atherinomorphae</taxon>
        <taxon>Cyprinodontiformes</taxon>
        <taxon>Cyprinodontidae</taxon>
        <taxon>Cyprinodon</taxon>
    </lineage>
</organism>
<dbReference type="AlphaFoldDB" id="A0A3Q2FDB4"/>
<evidence type="ECO:0000313" key="3">
    <source>
        <dbReference type="Proteomes" id="UP000265020"/>
    </source>
</evidence>
<reference evidence="2" key="2">
    <citation type="submission" date="2025-09" db="UniProtKB">
        <authorList>
            <consortium name="Ensembl"/>
        </authorList>
    </citation>
    <scope>IDENTIFICATION</scope>
</reference>
<evidence type="ECO:0008006" key="4">
    <source>
        <dbReference type="Google" id="ProtNLM"/>
    </source>
</evidence>
<evidence type="ECO:0000313" key="2">
    <source>
        <dbReference type="Ensembl" id="ENSCVAP00000000995.1"/>
    </source>
</evidence>
<feature type="chain" id="PRO_5018602364" description="ADP-ribosyl cyclase/cyclic ADP-ribose hydrolase" evidence="1">
    <location>
        <begin position="23"/>
        <end position="175"/>
    </location>
</feature>
<feature type="signal peptide" evidence="1">
    <location>
        <begin position="1"/>
        <end position="22"/>
    </location>
</feature>
<protein>
    <recommendedName>
        <fullName evidence="4">ADP-ribosyl cyclase/cyclic ADP-ribose hydrolase</fullName>
    </recommendedName>
</protein>